<evidence type="ECO:0000313" key="1">
    <source>
        <dbReference type="EMBL" id="GIX84296.1"/>
    </source>
</evidence>
<dbReference type="AlphaFoldDB" id="A0AAV4NKP9"/>
<proteinExistence type="predicted"/>
<gene>
    <name evidence="1" type="ORF">CDAR_48901</name>
</gene>
<dbReference type="Proteomes" id="UP001054837">
    <property type="component" value="Unassembled WGS sequence"/>
</dbReference>
<evidence type="ECO:0000313" key="2">
    <source>
        <dbReference type="Proteomes" id="UP001054837"/>
    </source>
</evidence>
<reference evidence="1 2" key="1">
    <citation type="submission" date="2021-06" db="EMBL/GenBank/DDBJ databases">
        <title>Caerostris darwini draft genome.</title>
        <authorList>
            <person name="Kono N."/>
            <person name="Arakawa K."/>
        </authorList>
    </citation>
    <scope>NUCLEOTIDE SEQUENCE [LARGE SCALE GENOMIC DNA]</scope>
</reference>
<dbReference type="EMBL" id="BPLQ01001709">
    <property type="protein sequence ID" value="GIX84296.1"/>
    <property type="molecule type" value="Genomic_DNA"/>
</dbReference>
<organism evidence="1 2">
    <name type="scientific">Caerostris darwini</name>
    <dbReference type="NCBI Taxonomy" id="1538125"/>
    <lineage>
        <taxon>Eukaryota</taxon>
        <taxon>Metazoa</taxon>
        <taxon>Ecdysozoa</taxon>
        <taxon>Arthropoda</taxon>
        <taxon>Chelicerata</taxon>
        <taxon>Arachnida</taxon>
        <taxon>Araneae</taxon>
        <taxon>Araneomorphae</taxon>
        <taxon>Entelegynae</taxon>
        <taxon>Araneoidea</taxon>
        <taxon>Araneidae</taxon>
        <taxon>Caerostris</taxon>
    </lineage>
</organism>
<comment type="caution">
    <text evidence="1">The sequence shown here is derived from an EMBL/GenBank/DDBJ whole genome shotgun (WGS) entry which is preliminary data.</text>
</comment>
<name>A0AAV4NKP9_9ARAC</name>
<keyword evidence="2" id="KW-1185">Reference proteome</keyword>
<sequence>MGIGHQRLPLVLFARLFADNGERGKILAHPRKSAIILRSLEKDCHFREDRPKTLHANGKTLIRFRSLRESTLT</sequence>
<protein>
    <submittedName>
        <fullName evidence="1">Uncharacterized protein</fullName>
    </submittedName>
</protein>
<accession>A0AAV4NKP9</accession>